<evidence type="ECO:0000313" key="7">
    <source>
        <dbReference type="Proteomes" id="UP000255303"/>
    </source>
</evidence>
<dbReference type="CDD" id="cd04875">
    <property type="entry name" value="ACT_F4HF-DF"/>
    <property type="match status" value="1"/>
</dbReference>
<dbReference type="AlphaFoldDB" id="A0A379JPS0"/>
<dbReference type="CDD" id="cd08648">
    <property type="entry name" value="FMT_core_Formyl-FH4-Hydrolase_C"/>
    <property type="match status" value="1"/>
</dbReference>
<dbReference type="PROSITE" id="PS51671">
    <property type="entry name" value="ACT"/>
    <property type="match status" value="1"/>
</dbReference>
<keyword evidence="1 3" id="KW-0554">One-carbon metabolism</keyword>
<dbReference type="InterPro" id="IPR044074">
    <property type="entry name" value="PurU_ACT"/>
</dbReference>
<name>A0A379JPS0_ECTOL</name>
<dbReference type="GO" id="GO:0006189">
    <property type="term" value="P:'de novo' IMP biosynthetic process"/>
    <property type="evidence" value="ECO:0007669"/>
    <property type="project" value="UniProtKB-UniRule"/>
</dbReference>
<comment type="catalytic activity">
    <reaction evidence="3">
        <text>(6R)-10-formyltetrahydrofolate + H2O = (6S)-5,6,7,8-tetrahydrofolate + formate + H(+)</text>
        <dbReference type="Rhea" id="RHEA:19833"/>
        <dbReference type="ChEBI" id="CHEBI:15377"/>
        <dbReference type="ChEBI" id="CHEBI:15378"/>
        <dbReference type="ChEBI" id="CHEBI:15740"/>
        <dbReference type="ChEBI" id="CHEBI:57453"/>
        <dbReference type="ChEBI" id="CHEBI:195366"/>
        <dbReference type="EC" id="3.5.1.10"/>
    </reaction>
</comment>
<dbReference type="InterPro" id="IPR036477">
    <property type="entry name" value="Formyl_transf_N_sf"/>
</dbReference>
<feature type="active site" evidence="3">
    <location>
        <position position="271"/>
    </location>
</feature>
<dbReference type="Gene3D" id="3.40.50.170">
    <property type="entry name" value="Formyl transferase, N-terminal domain"/>
    <property type="match status" value="1"/>
</dbReference>
<protein>
    <recommendedName>
        <fullName evidence="3 4">Formyltetrahydrofolate deformylase</fullName>
        <ecNumber evidence="3 4">3.5.1.10</ecNumber>
    </recommendedName>
    <alternativeName>
        <fullName evidence="3">Formyl-FH(4) hydrolase</fullName>
    </alternativeName>
</protein>
<dbReference type="EC" id="3.5.1.10" evidence="3 4"/>
<dbReference type="Pfam" id="PF00551">
    <property type="entry name" value="Formyl_trans_N"/>
    <property type="match status" value="1"/>
</dbReference>
<dbReference type="PIRSF" id="PIRSF036480">
    <property type="entry name" value="FormyFH4_hydr"/>
    <property type="match status" value="1"/>
</dbReference>
<proteinExistence type="inferred from homology"/>
<reference evidence="6 7" key="1">
    <citation type="submission" date="2018-06" db="EMBL/GenBank/DDBJ databases">
        <authorList>
            <consortium name="Pathogen Informatics"/>
            <person name="Doyle S."/>
        </authorList>
    </citation>
    <scope>NUCLEOTIDE SEQUENCE [LARGE SCALE GENOMIC DNA]</scope>
    <source>
        <strain evidence="6 7">NCTC10692</strain>
    </source>
</reference>
<dbReference type="SUPFAM" id="SSF55021">
    <property type="entry name" value="ACT-like"/>
    <property type="match status" value="1"/>
</dbReference>
<dbReference type="UniPathway" id="UPA00074">
    <property type="reaction ID" value="UER00170"/>
</dbReference>
<dbReference type="SUPFAM" id="SSF53328">
    <property type="entry name" value="Formyltransferase"/>
    <property type="match status" value="1"/>
</dbReference>
<dbReference type="Proteomes" id="UP000255303">
    <property type="component" value="Unassembled WGS sequence"/>
</dbReference>
<evidence type="ECO:0000256" key="4">
    <source>
        <dbReference type="NCBIfam" id="TIGR00655"/>
    </source>
</evidence>
<gene>
    <name evidence="6" type="primary">purU_1</name>
    <name evidence="3" type="synonym">purU</name>
    <name evidence="6" type="ORF">NCTC10692_00389</name>
</gene>
<comment type="function">
    <text evidence="3">Catalyzes the hydrolysis of 10-formyltetrahydrofolate (formyl-FH4) to formate and tetrahydrofolate (FH4).</text>
</comment>
<dbReference type="InterPro" id="IPR004810">
    <property type="entry name" value="PurU"/>
</dbReference>
<comment type="similarity">
    <text evidence="3">Belongs to the PurU family.</text>
</comment>
<dbReference type="NCBIfam" id="NF004684">
    <property type="entry name" value="PRK06027.1"/>
    <property type="match status" value="1"/>
</dbReference>
<dbReference type="PANTHER" id="PTHR42706:SF1">
    <property type="entry name" value="FORMYLTETRAHYDROFOLATE DEFORMYLASE 2, MITOCHONDRIAL"/>
    <property type="match status" value="1"/>
</dbReference>
<dbReference type="NCBIfam" id="TIGR00655">
    <property type="entry name" value="PurU"/>
    <property type="match status" value="1"/>
</dbReference>
<accession>A0A379JPS0</accession>
<comment type="pathway">
    <text evidence="3">Purine metabolism; IMP biosynthesis via de novo pathway; formate from 10-formyl-5,6,7,8-tetrahydrofolate: step 1/1.</text>
</comment>
<dbReference type="Gene3D" id="3.30.70.260">
    <property type="match status" value="1"/>
</dbReference>
<evidence type="ECO:0000256" key="1">
    <source>
        <dbReference type="ARBA" id="ARBA00022563"/>
    </source>
</evidence>
<keyword evidence="2 3" id="KW-0378">Hydrolase</keyword>
<dbReference type="GO" id="GO:0008864">
    <property type="term" value="F:formyltetrahydrofolate deformylase activity"/>
    <property type="evidence" value="ECO:0007669"/>
    <property type="project" value="UniProtKB-UniRule"/>
</dbReference>
<dbReference type="GO" id="GO:0006730">
    <property type="term" value="P:one-carbon metabolic process"/>
    <property type="evidence" value="ECO:0007669"/>
    <property type="project" value="UniProtKB-KW"/>
</dbReference>
<dbReference type="EMBL" id="UGUV01000002">
    <property type="protein sequence ID" value="SUD50003.1"/>
    <property type="molecule type" value="Genomic_DNA"/>
</dbReference>
<dbReference type="InterPro" id="IPR045865">
    <property type="entry name" value="ACT-like_dom_sf"/>
</dbReference>
<dbReference type="HAMAP" id="MF_01927">
    <property type="entry name" value="PurU"/>
    <property type="match status" value="1"/>
</dbReference>
<sequence>MEVSVLRNRTLFDWGDVDRLAPCCSFARMPLECPALCVALGVLIMRTFRLVISCPDRVGIVAKVSNFLATYNGWITEASHHSDTQSGWFFMRHEIRADSLPFDLDGFKQAFAPIAREFSMEWRITDSAQKKRVVLMASRESHCLADLLHRWHSNELDCEIPCVIANHDDLRSMVEWHGIPYFHVPVDPKDKAPAFAEVERLVKAHQADVIVLARYMQILPPALCAEFAQRVINIHHSFLPSFVGAKPYHQASLRGVKLIGATSHYVTEELDAGPIIEQDVVRVTHRDDIEEMVRLGKDVEKMVLARGLRYHLEDRVLVHDNKTVVFD</sequence>
<dbReference type="PANTHER" id="PTHR42706">
    <property type="entry name" value="FORMYLTETRAHYDROFOLATE DEFORMYLASE"/>
    <property type="match status" value="1"/>
</dbReference>
<dbReference type="InterPro" id="IPR041729">
    <property type="entry name" value="Formyl-FH4-Hydrolase_C"/>
</dbReference>
<dbReference type="InterPro" id="IPR002376">
    <property type="entry name" value="Formyl_transf_N"/>
</dbReference>
<evidence type="ECO:0000256" key="2">
    <source>
        <dbReference type="ARBA" id="ARBA00022801"/>
    </source>
</evidence>
<evidence type="ECO:0000313" key="6">
    <source>
        <dbReference type="EMBL" id="SUD50003.1"/>
    </source>
</evidence>
<feature type="domain" description="ACT" evidence="5">
    <location>
        <begin position="49"/>
        <end position="129"/>
    </location>
</feature>
<dbReference type="InterPro" id="IPR002912">
    <property type="entry name" value="ACT_dom"/>
</dbReference>
<dbReference type="PRINTS" id="PR01575">
    <property type="entry name" value="FFH4HYDRLASE"/>
</dbReference>
<evidence type="ECO:0000259" key="5">
    <source>
        <dbReference type="PROSITE" id="PS51671"/>
    </source>
</evidence>
<evidence type="ECO:0000256" key="3">
    <source>
        <dbReference type="HAMAP-Rule" id="MF_01927"/>
    </source>
</evidence>
<organism evidence="6 7">
    <name type="scientific">Ectopseudomonas oleovorans</name>
    <name type="common">Pseudomonas oleovorans</name>
    <dbReference type="NCBI Taxonomy" id="301"/>
    <lineage>
        <taxon>Bacteria</taxon>
        <taxon>Pseudomonadati</taxon>
        <taxon>Pseudomonadota</taxon>
        <taxon>Gammaproteobacteria</taxon>
        <taxon>Pseudomonadales</taxon>
        <taxon>Pseudomonadaceae</taxon>
        <taxon>Ectopseudomonas</taxon>
    </lineage>
</organism>
<keyword evidence="3" id="KW-0658">Purine biosynthesis</keyword>